<organism evidence="2 3">
    <name type="scientific">Halococcus morrhuae DSM 1307</name>
    <dbReference type="NCBI Taxonomy" id="931277"/>
    <lineage>
        <taxon>Archaea</taxon>
        <taxon>Methanobacteriati</taxon>
        <taxon>Methanobacteriota</taxon>
        <taxon>Stenosarchaea group</taxon>
        <taxon>Halobacteria</taxon>
        <taxon>Halobacteriales</taxon>
        <taxon>Halococcaceae</taxon>
        <taxon>Halococcus</taxon>
    </lineage>
</organism>
<dbReference type="OrthoDB" id="339988at2157"/>
<evidence type="ECO:0000259" key="1">
    <source>
        <dbReference type="Pfam" id="PF26269"/>
    </source>
</evidence>
<feature type="domain" description="DUF8072" evidence="1">
    <location>
        <begin position="1"/>
        <end position="89"/>
    </location>
</feature>
<evidence type="ECO:0000313" key="2">
    <source>
        <dbReference type="EMBL" id="EMA38906.1"/>
    </source>
</evidence>
<dbReference type="InterPro" id="IPR058385">
    <property type="entry name" value="DUF8072"/>
</dbReference>
<name>M0LZP2_HALMO</name>
<gene>
    <name evidence="2" type="ORF">C448_15401</name>
</gene>
<evidence type="ECO:0000313" key="3">
    <source>
        <dbReference type="Proteomes" id="UP000011568"/>
    </source>
</evidence>
<keyword evidence="3" id="KW-1185">Reference proteome</keyword>
<dbReference type="RefSeq" id="WP_004056063.1">
    <property type="nucleotide sequence ID" value="NZ_AOMC01000166.1"/>
</dbReference>
<dbReference type="EMBL" id="AOMC01000166">
    <property type="protein sequence ID" value="EMA38906.1"/>
    <property type="molecule type" value="Genomic_DNA"/>
</dbReference>
<dbReference type="eggNOG" id="arCOG07593">
    <property type="taxonomic scope" value="Archaea"/>
</dbReference>
<reference evidence="2 3" key="1">
    <citation type="journal article" date="2014" name="PLoS Genet.">
        <title>Phylogenetically driven sequencing of extremely halophilic archaea reveals strategies for static and dynamic osmo-response.</title>
        <authorList>
            <person name="Becker E.A."/>
            <person name="Seitzer P.M."/>
            <person name="Tritt A."/>
            <person name="Larsen D."/>
            <person name="Krusor M."/>
            <person name="Yao A.I."/>
            <person name="Wu D."/>
            <person name="Madern D."/>
            <person name="Eisen J.A."/>
            <person name="Darling A.E."/>
            <person name="Facciotti M.T."/>
        </authorList>
    </citation>
    <scope>NUCLEOTIDE SEQUENCE [LARGE SCALE GENOMIC DNA]</scope>
    <source>
        <strain evidence="2 3">DSM 1307</strain>
    </source>
</reference>
<dbReference type="Proteomes" id="UP000011568">
    <property type="component" value="Unassembled WGS sequence"/>
</dbReference>
<protein>
    <recommendedName>
        <fullName evidence="1">DUF8072 domain-containing protein</fullName>
    </recommendedName>
</protein>
<dbReference type="AlphaFoldDB" id="M0LZP2"/>
<dbReference type="PATRIC" id="fig|931277.6.peg.3027"/>
<comment type="caution">
    <text evidence="2">The sequence shown here is derived from an EMBL/GenBank/DDBJ whole genome shotgun (WGS) entry which is preliminary data.</text>
</comment>
<sequence>MNTLAKRIHNIAPDPVHVTFADDSTATFEMQSAEFFQEEFQGVATPLDGDREHRIVAGGSDTDEVVVGRERDDGGFEEVGEIVAVEPAE</sequence>
<accession>M0LZP2</accession>
<dbReference type="Pfam" id="PF26269">
    <property type="entry name" value="DUF8072"/>
    <property type="match status" value="1"/>
</dbReference>
<proteinExistence type="predicted"/>